<dbReference type="KEGG" id="ter:Tery_0691"/>
<organism evidence="1">
    <name type="scientific">Trichodesmium erythraeum (strain IMS101)</name>
    <dbReference type="NCBI Taxonomy" id="203124"/>
    <lineage>
        <taxon>Bacteria</taxon>
        <taxon>Bacillati</taxon>
        <taxon>Cyanobacteriota</taxon>
        <taxon>Cyanophyceae</taxon>
        <taxon>Oscillatoriophycideae</taxon>
        <taxon>Oscillatoriales</taxon>
        <taxon>Microcoleaceae</taxon>
        <taxon>Trichodesmium</taxon>
    </lineage>
</organism>
<sequence>MRVNYYDDESNSLHEVLQELPWNLVTQESFNIYETEPMYVMVLQKS</sequence>
<accession>Q118E7</accession>
<dbReference type="STRING" id="203124.Tery_0691"/>
<dbReference type="AlphaFoldDB" id="Q118E7"/>
<gene>
    <name evidence="1" type="ordered locus">Tery_0691</name>
</gene>
<dbReference type="EMBL" id="CP000393">
    <property type="protein sequence ID" value="ABG50127.1"/>
    <property type="molecule type" value="Genomic_DNA"/>
</dbReference>
<dbReference type="HOGENOM" id="CLU_3190321_0_0_3"/>
<name>Q118E7_TRIEI</name>
<reference evidence="1" key="1">
    <citation type="submission" date="2006-06" db="EMBL/GenBank/DDBJ databases">
        <title>Complete sequence of Trichodesmium erythraeum IMS101.</title>
        <authorList>
            <consortium name="US DOE Joint Genome Institute"/>
            <person name="Copeland A."/>
            <person name="Lucas S."/>
            <person name="Lapidus A."/>
            <person name="Barry K."/>
            <person name="Detter J.C."/>
            <person name="Glavina del Rio T."/>
            <person name="Hammon N."/>
            <person name="Israni S."/>
            <person name="Dalin E."/>
            <person name="Tice H."/>
            <person name="Pitluck S."/>
            <person name="Kiss H."/>
            <person name="Munk A.C."/>
            <person name="Brettin T."/>
            <person name="Bruce D."/>
            <person name="Han C."/>
            <person name="Tapia R."/>
            <person name="Gilna P."/>
            <person name="Schmutz J."/>
            <person name="Larimer F."/>
            <person name="Land M."/>
            <person name="Hauser L."/>
            <person name="Kyrpides N."/>
            <person name="Kim E."/>
            <person name="Richardson P."/>
        </authorList>
    </citation>
    <scope>NUCLEOTIDE SEQUENCE [LARGE SCALE GENOMIC DNA]</scope>
    <source>
        <strain evidence="1">IMS101</strain>
    </source>
</reference>
<protein>
    <submittedName>
        <fullName evidence="1">Uncharacterized protein</fullName>
    </submittedName>
</protein>
<evidence type="ECO:0000313" key="1">
    <source>
        <dbReference type="EMBL" id="ABG50127.1"/>
    </source>
</evidence>
<proteinExistence type="predicted"/>